<name>A0A177TNV9_9BASI</name>
<reference evidence="2" key="1">
    <citation type="submission" date="2016-04" db="EMBL/GenBank/DDBJ databases">
        <authorList>
            <person name="Nguyen H.D."/>
            <person name="Samba Siva P."/>
            <person name="Cullis J."/>
            <person name="Levesque C.A."/>
            <person name="Hambleton S."/>
        </authorList>
    </citation>
    <scope>NUCLEOTIDE SEQUENCE</scope>
    <source>
        <strain evidence="2">DAOMC 236416</strain>
    </source>
</reference>
<dbReference type="AlphaFoldDB" id="A0A177TNV9"/>
<feature type="region of interest" description="Disordered" evidence="1">
    <location>
        <begin position="174"/>
        <end position="229"/>
    </location>
</feature>
<comment type="caution">
    <text evidence="2">The sequence shown here is derived from an EMBL/GenBank/DDBJ whole genome shotgun (WGS) entry which is preliminary data.</text>
</comment>
<dbReference type="Proteomes" id="UP000077521">
    <property type="component" value="Unassembled WGS sequence"/>
</dbReference>
<feature type="compositionally biased region" description="Polar residues" evidence="1">
    <location>
        <begin position="201"/>
        <end position="229"/>
    </location>
</feature>
<dbReference type="EMBL" id="LWDF02000294">
    <property type="protein sequence ID" value="KAE8250718.1"/>
    <property type="molecule type" value="Genomic_DNA"/>
</dbReference>
<feature type="compositionally biased region" description="Low complexity" evidence="1">
    <location>
        <begin position="180"/>
        <end position="200"/>
    </location>
</feature>
<reference evidence="2" key="2">
    <citation type="journal article" date="2019" name="IMA Fungus">
        <title>Genome sequencing and comparison of five Tilletia species to identify candidate genes for the detection of regulated species infecting wheat.</title>
        <authorList>
            <person name="Nguyen H.D.T."/>
            <person name="Sultana T."/>
            <person name="Kesanakurti P."/>
            <person name="Hambleton S."/>
        </authorList>
    </citation>
    <scope>NUCLEOTIDE SEQUENCE</scope>
    <source>
        <strain evidence="2">DAOMC 236416</strain>
    </source>
</reference>
<gene>
    <name evidence="2" type="ORF">A4X13_0g4454</name>
</gene>
<protein>
    <submittedName>
        <fullName evidence="2">Uncharacterized protein</fullName>
    </submittedName>
</protein>
<evidence type="ECO:0000256" key="1">
    <source>
        <dbReference type="SAM" id="MobiDB-lite"/>
    </source>
</evidence>
<sequence>MTSTITLTTEQLAALLESARSKDIHLDGLSPTPHIAPAHLQWQQPMSQDKRYVADFPDYDNSGYPLPAYHKGRSIPGLPTFHQQQCFPQDNMARQVRYSPCSYPNAQGHTYPSPAQQTRASLDYIAYEAALRHQYRPPAGALPHARRPDAFRFDGNPQPVFPIPAAPAPCDWYPAGPRPANSASTQSTTTATTTVPASSTDQPGSTNNTTASVTVPTNPHSVTATTSAAESRVPAPISTAIAFDLATYLNDPSFLLSSTLSAAPSVPRLGAIEPIQID</sequence>
<keyword evidence="3" id="KW-1185">Reference proteome</keyword>
<evidence type="ECO:0000313" key="3">
    <source>
        <dbReference type="Proteomes" id="UP000077521"/>
    </source>
</evidence>
<accession>A0A177TNV9</accession>
<proteinExistence type="predicted"/>
<evidence type="ECO:0000313" key="2">
    <source>
        <dbReference type="EMBL" id="KAE8250718.1"/>
    </source>
</evidence>
<organism evidence="2 3">
    <name type="scientific">Tilletia indica</name>
    <dbReference type="NCBI Taxonomy" id="43049"/>
    <lineage>
        <taxon>Eukaryota</taxon>
        <taxon>Fungi</taxon>
        <taxon>Dikarya</taxon>
        <taxon>Basidiomycota</taxon>
        <taxon>Ustilaginomycotina</taxon>
        <taxon>Exobasidiomycetes</taxon>
        <taxon>Tilletiales</taxon>
        <taxon>Tilletiaceae</taxon>
        <taxon>Tilletia</taxon>
    </lineage>
</organism>